<dbReference type="Gene3D" id="3.10.20.30">
    <property type="match status" value="1"/>
</dbReference>
<dbReference type="RefSeq" id="WP_377392228.1">
    <property type="nucleotide sequence ID" value="NZ_JBHSAN010000028.1"/>
</dbReference>
<dbReference type="Proteomes" id="UP001597478">
    <property type="component" value="Unassembled WGS sequence"/>
</dbReference>
<protein>
    <submittedName>
        <fullName evidence="1">MoaD/ThiS family protein</fullName>
    </submittedName>
</protein>
<proteinExistence type="predicted"/>
<dbReference type="EMBL" id="JBHUOF010000019">
    <property type="protein sequence ID" value="MFD2800619.1"/>
    <property type="molecule type" value="Genomic_DNA"/>
</dbReference>
<sequence>MTATIRVVLPTHLRNLARLDGEVVLDVDSADGSATVGEVLDALEARYPVLRGTIRHHGTLRRRAFVRYFACEQDLSHDPPDTPLPAPVASGAEPLLVIGAMAVG</sequence>
<dbReference type="InterPro" id="IPR016155">
    <property type="entry name" value="Mopterin_synth/thiamin_S_b"/>
</dbReference>
<accession>A0ABW5W9F4</accession>
<reference evidence="2" key="1">
    <citation type="journal article" date="2019" name="Int. J. Syst. Evol. Microbiol.">
        <title>The Global Catalogue of Microorganisms (GCM) 10K type strain sequencing project: providing services to taxonomists for standard genome sequencing and annotation.</title>
        <authorList>
            <consortium name="The Broad Institute Genomics Platform"/>
            <consortium name="The Broad Institute Genome Sequencing Center for Infectious Disease"/>
            <person name="Wu L."/>
            <person name="Ma J."/>
        </authorList>
    </citation>
    <scope>NUCLEOTIDE SEQUENCE [LARGE SCALE GENOMIC DNA]</scope>
    <source>
        <strain evidence="2">IBRC-M 10906</strain>
    </source>
</reference>
<evidence type="ECO:0000313" key="1">
    <source>
        <dbReference type="EMBL" id="MFD2800619.1"/>
    </source>
</evidence>
<dbReference type="SUPFAM" id="SSF54285">
    <property type="entry name" value="MoaD/ThiS"/>
    <property type="match status" value="1"/>
</dbReference>
<gene>
    <name evidence="1" type="ORF">ACFS2C_14575</name>
</gene>
<comment type="caution">
    <text evidence="1">The sequence shown here is derived from an EMBL/GenBank/DDBJ whole genome shotgun (WGS) entry which is preliminary data.</text>
</comment>
<dbReference type="InterPro" id="IPR012675">
    <property type="entry name" value="Beta-grasp_dom_sf"/>
</dbReference>
<dbReference type="CDD" id="cd17040">
    <property type="entry name" value="Ubl_MoaD_like"/>
    <property type="match status" value="1"/>
</dbReference>
<name>A0ABW5W9F4_9PSEU</name>
<organism evidence="1 2">
    <name type="scientific">Prauserella oleivorans</name>
    <dbReference type="NCBI Taxonomy" id="1478153"/>
    <lineage>
        <taxon>Bacteria</taxon>
        <taxon>Bacillati</taxon>
        <taxon>Actinomycetota</taxon>
        <taxon>Actinomycetes</taxon>
        <taxon>Pseudonocardiales</taxon>
        <taxon>Pseudonocardiaceae</taxon>
        <taxon>Prauserella</taxon>
    </lineage>
</organism>
<evidence type="ECO:0000313" key="2">
    <source>
        <dbReference type="Proteomes" id="UP001597478"/>
    </source>
</evidence>
<keyword evidence="2" id="KW-1185">Reference proteome</keyword>